<keyword evidence="2" id="KW-0732">Signal</keyword>
<organism evidence="3 4">
    <name type="scientific">Penicillium steckii</name>
    <dbReference type="NCBI Taxonomy" id="303698"/>
    <lineage>
        <taxon>Eukaryota</taxon>
        <taxon>Fungi</taxon>
        <taxon>Dikarya</taxon>
        <taxon>Ascomycota</taxon>
        <taxon>Pezizomycotina</taxon>
        <taxon>Eurotiomycetes</taxon>
        <taxon>Eurotiomycetidae</taxon>
        <taxon>Eurotiales</taxon>
        <taxon>Aspergillaceae</taxon>
        <taxon>Penicillium</taxon>
    </lineage>
</organism>
<keyword evidence="4" id="KW-1185">Reference proteome</keyword>
<feature type="signal peptide" evidence="2">
    <location>
        <begin position="1"/>
        <end position="18"/>
    </location>
</feature>
<evidence type="ECO:0000313" key="4">
    <source>
        <dbReference type="Proteomes" id="UP000191285"/>
    </source>
</evidence>
<evidence type="ECO:0008006" key="5">
    <source>
        <dbReference type="Google" id="ProtNLM"/>
    </source>
</evidence>
<feature type="region of interest" description="Disordered" evidence="1">
    <location>
        <begin position="103"/>
        <end position="152"/>
    </location>
</feature>
<sequence length="183" mass="18499">MRTSSLFYVFALATYVVAGDVDANDLPSQCRDACAPVVSLTSSCDSKTSDDDTAELNCICKDPRAAKSLPECDACISKYSKDGRDNDANDLVRSCSFTTTEYSATATSGSGNSSISAPKTTETNSNGVKTTMTGTASSSAASTASSGASSSGAATTSNAAVGSFDSNGSLMSSLFVGLMAIMA</sequence>
<dbReference type="AlphaFoldDB" id="A0A1V6TY84"/>
<name>A0A1V6TY84_9EURO</name>
<evidence type="ECO:0000313" key="3">
    <source>
        <dbReference type="EMBL" id="OQE31285.1"/>
    </source>
</evidence>
<evidence type="ECO:0000256" key="1">
    <source>
        <dbReference type="SAM" id="MobiDB-lite"/>
    </source>
</evidence>
<feature type="compositionally biased region" description="Low complexity" evidence="1">
    <location>
        <begin position="130"/>
        <end position="152"/>
    </location>
</feature>
<dbReference type="EMBL" id="MLKD01000001">
    <property type="protein sequence ID" value="OQE31285.1"/>
    <property type="molecule type" value="Genomic_DNA"/>
</dbReference>
<dbReference type="STRING" id="303698.A0A1V6TY84"/>
<dbReference type="OrthoDB" id="4843554at2759"/>
<protein>
    <recommendedName>
        <fullName evidence="5">Extracellular membrane protein CFEM domain-containing protein</fullName>
    </recommendedName>
</protein>
<comment type="caution">
    <text evidence="3">The sequence shown here is derived from an EMBL/GenBank/DDBJ whole genome shotgun (WGS) entry which is preliminary data.</text>
</comment>
<accession>A0A1V6TY84</accession>
<feature type="compositionally biased region" description="Low complexity" evidence="1">
    <location>
        <begin position="103"/>
        <end position="117"/>
    </location>
</feature>
<dbReference type="Proteomes" id="UP000191285">
    <property type="component" value="Unassembled WGS sequence"/>
</dbReference>
<feature type="chain" id="PRO_5012031488" description="Extracellular membrane protein CFEM domain-containing protein" evidence="2">
    <location>
        <begin position="19"/>
        <end position="183"/>
    </location>
</feature>
<evidence type="ECO:0000256" key="2">
    <source>
        <dbReference type="SAM" id="SignalP"/>
    </source>
</evidence>
<proteinExistence type="predicted"/>
<feature type="compositionally biased region" description="Polar residues" evidence="1">
    <location>
        <begin position="118"/>
        <end position="129"/>
    </location>
</feature>
<gene>
    <name evidence="3" type="ORF">PENSTE_c001G00478</name>
</gene>
<reference evidence="4" key="1">
    <citation type="journal article" date="2017" name="Nat. Microbiol.">
        <title>Global analysis of biosynthetic gene clusters reveals vast potential of secondary metabolite production in Penicillium species.</title>
        <authorList>
            <person name="Nielsen J.C."/>
            <person name="Grijseels S."/>
            <person name="Prigent S."/>
            <person name="Ji B."/>
            <person name="Dainat J."/>
            <person name="Nielsen K.F."/>
            <person name="Frisvad J.C."/>
            <person name="Workman M."/>
            <person name="Nielsen J."/>
        </authorList>
    </citation>
    <scope>NUCLEOTIDE SEQUENCE [LARGE SCALE GENOMIC DNA]</scope>
    <source>
        <strain evidence="4">IBT 24891</strain>
    </source>
</reference>